<keyword evidence="9" id="KW-0812">Transmembrane</keyword>
<dbReference type="SUPFAM" id="SSF47384">
    <property type="entry name" value="Homodimeric domain of signal transducing histidine kinase"/>
    <property type="match status" value="1"/>
</dbReference>
<feature type="domain" description="PAS" evidence="11">
    <location>
        <begin position="128"/>
        <end position="154"/>
    </location>
</feature>
<dbReference type="InterPro" id="IPR036890">
    <property type="entry name" value="HATPase_C_sf"/>
</dbReference>
<evidence type="ECO:0000256" key="2">
    <source>
        <dbReference type="ARBA" id="ARBA00012438"/>
    </source>
</evidence>
<keyword evidence="3" id="KW-0597">Phosphoprotein</keyword>
<dbReference type="Pfam" id="PF13426">
    <property type="entry name" value="PAS_9"/>
    <property type="match status" value="1"/>
</dbReference>
<reference evidence="12 13" key="1">
    <citation type="submission" date="2020-01" db="EMBL/GenBank/DDBJ databases">
        <title>Whole genome sequence of Heliobacterium gestii DSM 11169.</title>
        <authorList>
            <person name="Kyndt J.A."/>
            <person name="Meyer T.E."/>
        </authorList>
    </citation>
    <scope>NUCLEOTIDE SEQUENCE [LARGE SCALE GENOMIC DNA]</scope>
    <source>
        <strain evidence="12 13">DSM 11169</strain>
    </source>
</reference>
<organism evidence="12 13">
    <name type="scientific">Heliomicrobium gestii</name>
    <name type="common">Heliobacterium gestii</name>
    <dbReference type="NCBI Taxonomy" id="2699"/>
    <lineage>
        <taxon>Bacteria</taxon>
        <taxon>Bacillati</taxon>
        <taxon>Bacillota</taxon>
        <taxon>Clostridia</taxon>
        <taxon>Eubacteriales</taxon>
        <taxon>Heliobacteriaceae</taxon>
        <taxon>Heliomicrobium</taxon>
    </lineage>
</organism>
<keyword evidence="5" id="KW-0547">Nucleotide-binding</keyword>
<dbReference type="NCBIfam" id="TIGR00229">
    <property type="entry name" value="sensory_box"/>
    <property type="match status" value="1"/>
</dbReference>
<feature type="domain" description="Histidine kinase" evidence="10">
    <location>
        <begin position="242"/>
        <end position="446"/>
    </location>
</feature>
<dbReference type="SMART" id="SM00091">
    <property type="entry name" value="PAS"/>
    <property type="match status" value="1"/>
</dbReference>
<dbReference type="Gene3D" id="3.30.565.10">
    <property type="entry name" value="Histidine kinase-like ATPase, C-terminal domain"/>
    <property type="match status" value="1"/>
</dbReference>
<dbReference type="SMART" id="SM00388">
    <property type="entry name" value="HisKA"/>
    <property type="match status" value="1"/>
</dbReference>
<evidence type="ECO:0000259" key="11">
    <source>
        <dbReference type="PROSITE" id="PS50112"/>
    </source>
</evidence>
<comment type="caution">
    <text evidence="12">The sequence shown here is derived from an EMBL/GenBank/DDBJ whole genome shotgun (WGS) entry which is preliminary data.</text>
</comment>
<dbReference type="InterPro" id="IPR003594">
    <property type="entry name" value="HATPase_dom"/>
</dbReference>
<keyword evidence="7" id="KW-0067">ATP-binding</keyword>
<evidence type="ECO:0000256" key="4">
    <source>
        <dbReference type="ARBA" id="ARBA00022679"/>
    </source>
</evidence>
<dbReference type="Proteomes" id="UP000471031">
    <property type="component" value="Unassembled WGS sequence"/>
</dbReference>
<dbReference type="EC" id="2.7.13.3" evidence="2"/>
<dbReference type="PROSITE" id="PS50112">
    <property type="entry name" value="PAS"/>
    <property type="match status" value="1"/>
</dbReference>
<dbReference type="CDD" id="cd00130">
    <property type="entry name" value="PAS"/>
    <property type="match status" value="1"/>
</dbReference>
<evidence type="ECO:0000313" key="12">
    <source>
        <dbReference type="EMBL" id="MZP43193.1"/>
    </source>
</evidence>
<dbReference type="PANTHER" id="PTHR43065">
    <property type="entry name" value="SENSOR HISTIDINE KINASE"/>
    <property type="match status" value="1"/>
</dbReference>
<gene>
    <name evidence="12" type="ORF">GTO89_09100</name>
</gene>
<dbReference type="InterPro" id="IPR003661">
    <property type="entry name" value="HisK_dim/P_dom"/>
</dbReference>
<dbReference type="GO" id="GO:0000155">
    <property type="term" value="F:phosphorelay sensor kinase activity"/>
    <property type="evidence" value="ECO:0007669"/>
    <property type="project" value="InterPro"/>
</dbReference>
<dbReference type="PANTHER" id="PTHR43065:SF46">
    <property type="entry name" value="C4-DICARBOXYLATE TRANSPORT SENSOR PROTEIN DCTB"/>
    <property type="match status" value="1"/>
</dbReference>
<evidence type="ECO:0000256" key="7">
    <source>
        <dbReference type="ARBA" id="ARBA00022840"/>
    </source>
</evidence>
<evidence type="ECO:0000313" key="13">
    <source>
        <dbReference type="Proteomes" id="UP000471031"/>
    </source>
</evidence>
<dbReference type="PROSITE" id="PS50109">
    <property type="entry name" value="HIS_KIN"/>
    <property type="match status" value="1"/>
</dbReference>
<feature type="transmembrane region" description="Helical" evidence="9">
    <location>
        <begin position="20"/>
        <end position="39"/>
    </location>
</feature>
<dbReference type="InterPro" id="IPR035965">
    <property type="entry name" value="PAS-like_dom_sf"/>
</dbReference>
<dbReference type="GO" id="GO:0005524">
    <property type="term" value="F:ATP binding"/>
    <property type="evidence" value="ECO:0007669"/>
    <property type="project" value="UniProtKB-KW"/>
</dbReference>
<keyword evidence="6" id="KW-0418">Kinase</keyword>
<dbReference type="SUPFAM" id="SSF55785">
    <property type="entry name" value="PYP-like sensor domain (PAS domain)"/>
    <property type="match status" value="1"/>
</dbReference>
<keyword evidence="8" id="KW-0902">Two-component regulatory system</keyword>
<protein>
    <recommendedName>
        <fullName evidence="2">histidine kinase</fullName>
        <ecNumber evidence="2">2.7.13.3</ecNumber>
    </recommendedName>
</protein>
<dbReference type="SUPFAM" id="SSF55874">
    <property type="entry name" value="ATPase domain of HSP90 chaperone/DNA topoisomerase II/histidine kinase"/>
    <property type="match status" value="1"/>
</dbReference>
<accession>A0A845LIC9</accession>
<dbReference type="InterPro" id="IPR005467">
    <property type="entry name" value="His_kinase_dom"/>
</dbReference>
<proteinExistence type="predicted"/>
<dbReference type="CDD" id="cd00082">
    <property type="entry name" value="HisKA"/>
    <property type="match status" value="1"/>
</dbReference>
<evidence type="ECO:0000256" key="9">
    <source>
        <dbReference type="SAM" id="Phobius"/>
    </source>
</evidence>
<evidence type="ECO:0000256" key="3">
    <source>
        <dbReference type="ARBA" id="ARBA00022553"/>
    </source>
</evidence>
<name>A0A845LIC9_HELGE</name>
<dbReference type="Gene3D" id="3.30.450.20">
    <property type="entry name" value="PAS domain"/>
    <property type="match status" value="1"/>
</dbReference>
<evidence type="ECO:0000256" key="5">
    <source>
        <dbReference type="ARBA" id="ARBA00022741"/>
    </source>
</evidence>
<dbReference type="EMBL" id="WXEX01000006">
    <property type="protein sequence ID" value="MZP43193.1"/>
    <property type="molecule type" value="Genomic_DNA"/>
</dbReference>
<dbReference type="AlphaFoldDB" id="A0A845LIC9"/>
<evidence type="ECO:0000256" key="8">
    <source>
        <dbReference type="ARBA" id="ARBA00023012"/>
    </source>
</evidence>
<evidence type="ECO:0000256" key="1">
    <source>
        <dbReference type="ARBA" id="ARBA00000085"/>
    </source>
</evidence>
<dbReference type="InterPro" id="IPR000014">
    <property type="entry name" value="PAS"/>
</dbReference>
<dbReference type="SMART" id="SM00387">
    <property type="entry name" value="HATPase_c"/>
    <property type="match status" value="1"/>
</dbReference>
<comment type="catalytic activity">
    <reaction evidence="1">
        <text>ATP + protein L-histidine = ADP + protein N-phospho-L-histidine.</text>
        <dbReference type="EC" id="2.7.13.3"/>
    </reaction>
</comment>
<evidence type="ECO:0000259" key="10">
    <source>
        <dbReference type="PROSITE" id="PS50109"/>
    </source>
</evidence>
<dbReference type="Pfam" id="PF00512">
    <property type="entry name" value="HisKA"/>
    <property type="match status" value="1"/>
</dbReference>
<keyword evidence="9" id="KW-1133">Transmembrane helix</keyword>
<dbReference type="InterPro" id="IPR004358">
    <property type="entry name" value="Sig_transdc_His_kin-like_C"/>
</dbReference>
<sequence>MAFVRNRDFHIPVLLRTGEVIFVEAILAGLLIAGAGRIFSRFRAEIVGFGRAAMVENHHVSPDLLPELNPLVDKFRADSRHFRRVKRDLAIEVTKRMQAVNALTTSEARFAKAFHANPHPMCITAMGDGRFIEVNDCFLQATGYERDEVIGQKLPEFCLCEAEESGAPDAGEAITGVFRNVERKICTKSGEDRIWLVSAEVIALEGRLCHLYSVNDITEIRKLEGEFARLDRLNLVAQMAAGIGHEIRNPMTTVRGFLQILGAKGELAPHREHFDLMIDELDRANSIITEFLSLAKHKVDDLKRQDLNAIIRALHPLLEADASLGQKTIRLDLGEIPEIYLGEKEIRQLVLNLVRNGLEAMGEGGALTIRSGCEDEEVVLAVHDQGSGISPAVLKKLGTPFFTTKEQGTGLGLAVCQNIVVRHQAQMSIETGNQGTTFLVRFPFHVDFSHSSLSGENDFHYTGL</sequence>
<dbReference type="InterPro" id="IPR036097">
    <property type="entry name" value="HisK_dim/P_sf"/>
</dbReference>
<keyword evidence="9" id="KW-0472">Membrane</keyword>
<evidence type="ECO:0000256" key="6">
    <source>
        <dbReference type="ARBA" id="ARBA00022777"/>
    </source>
</evidence>
<dbReference type="OrthoDB" id="505470at2"/>
<dbReference type="PRINTS" id="PR00344">
    <property type="entry name" value="BCTRLSENSOR"/>
</dbReference>
<keyword evidence="13" id="KW-1185">Reference proteome</keyword>
<keyword evidence="4" id="KW-0808">Transferase</keyword>
<dbReference type="Pfam" id="PF02518">
    <property type="entry name" value="HATPase_c"/>
    <property type="match status" value="1"/>
</dbReference>
<dbReference type="Gene3D" id="1.10.287.130">
    <property type="match status" value="1"/>
</dbReference>